<dbReference type="Gene3D" id="3.30.200.20">
    <property type="entry name" value="Phosphorylase Kinase, domain 1"/>
    <property type="match status" value="1"/>
</dbReference>
<comment type="caution">
    <text evidence="2">The sequence shown here is derived from an EMBL/GenBank/DDBJ whole genome shotgun (WGS) entry which is preliminary data.</text>
</comment>
<reference evidence="2" key="1">
    <citation type="submission" date="2019-09" db="EMBL/GenBank/DDBJ databases">
        <title>Draft genome information of white flower Hibiscus syriacus.</title>
        <authorList>
            <person name="Kim Y.-M."/>
        </authorList>
    </citation>
    <scope>NUCLEOTIDE SEQUENCE [LARGE SCALE GENOMIC DNA]</scope>
    <source>
        <strain evidence="2">YM2019G1</strain>
    </source>
</reference>
<evidence type="ECO:0000313" key="3">
    <source>
        <dbReference type="Proteomes" id="UP000436088"/>
    </source>
</evidence>
<dbReference type="InterPro" id="IPR011009">
    <property type="entry name" value="Kinase-like_dom_sf"/>
</dbReference>
<gene>
    <name evidence="2" type="ORF">F3Y22_tig00110584pilonHSYRG00010</name>
</gene>
<keyword evidence="1" id="KW-0472">Membrane</keyword>
<evidence type="ECO:0000313" key="2">
    <source>
        <dbReference type="EMBL" id="KAE8699139.1"/>
    </source>
</evidence>
<name>A0A6A3A7S8_HIBSY</name>
<accession>A0A6A3A7S8</accession>
<evidence type="ECO:0000256" key="1">
    <source>
        <dbReference type="SAM" id="Phobius"/>
    </source>
</evidence>
<evidence type="ECO:0008006" key="4">
    <source>
        <dbReference type="Google" id="ProtNLM"/>
    </source>
</evidence>
<dbReference type="Proteomes" id="UP000436088">
    <property type="component" value="Unassembled WGS sequence"/>
</dbReference>
<dbReference type="SUPFAM" id="SSF56112">
    <property type="entry name" value="Protein kinase-like (PK-like)"/>
    <property type="match status" value="1"/>
</dbReference>
<feature type="transmembrane region" description="Helical" evidence="1">
    <location>
        <begin position="52"/>
        <end position="72"/>
    </location>
</feature>
<sequence length="167" mass="19148">MESLVQVNISHNHLTDTLPSTEAFLVKNESTDIDNDLCNCGLPPCKKLKNRAWWVLVVVAFGFLFINGRNYLELKKIENEDGTIWELQFSDSMALKSITIYDITLSAKDEVISFKAKSSVSNNFQFVVSSILLRFWPEITEINKLRHPNIVKLIKKCQSEESAYLVY</sequence>
<dbReference type="EMBL" id="VEPZ02001041">
    <property type="protein sequence ID" value="KAE8699139.1"/>
    <property type="molecule type" value="Genomic_DNA"/>
</dbReference>
<organism evidence="2 3">
    <name type="scientific">Hibiscus syriacus</name>
    <name type="common">Rose of Sharon</name>
    <dbReference type="NCBI Taxonomy" id="106335"/>
    <lineage>
        <taxon>Eukaryota</taxon>
        <taxon>Viridiplantae</taxon>
        <taxon>Streptophyta</taxon>
        <taxon>Embryophyta</taxon>
        <taxon>Tracheophyta</taxon>
        <taxon>Spermatophyta</taxon>
        <taxon>Magnoliopsida</taxon>
        <taxon>eudicotyledons</taxon>
        <taxon>Gunneridae</taxon>
        <taxon>Pentapetalae</taxon>
        <taxon>rosids</taxon>
        <taxon>malvids</taxon>
        <taxon>Malvales</taxon>
        <taxon>Malvaceae</taxon>
        <taxon>Malvoideae</taxon>
        <taxon>Hibiscus</taxon>
    </lineage>
</organism>
<keyword evidence="3" id="KW-1185">Reference proteome</keyword>
<protein>
    <recommendedName>
        <fullName evidence="4">Protein kinase domain-containing protein</fullName>
    </recommendedName>
</protein>
<keyword evidence="1" id="KW-1133">Transmembrane helix</keyword>
<dbReference type="AlphaFoldDB" id="A0A6A3A7S8"/>
<proteinExistence type="predicted"/>
<keyword evidence="1" id="KW-0812">Transmembrane</keyword>